<evidence type="ECO:0000313" key="2">
    <source>
        <dbReference type="Proteomes" id="UP001058074"/>
    </source>
</evidence>
<dbReference type="EMBL" id="BROD01000001">
    <property type="protein sequence ID" value="GKX68418.1"/>
    <property type="molecule type" value="Genomic_DNA"/>
</dbReference>
<dbReference type="Proteomes" id="UP001058074">
    <property type="component" value="Unassembled WGS sequence"/>
</dbReference>
<protein>
    <submittedName>
        <fullName evidence="1">Uncharacterized protein</fullName>
    </submittedName>
</protein>
<evidence type="ECO:0000313" key="1">
    <source>
        <dbReference type="EMBL" id="GKX68418.1"/>
    </source>
</evidence>
<name>A0ACB5RH63_9CLOT</name>
<reference evidence="1" key="1">
    <citation type="journal article" date="2025" name="Int. J. Syst. Evol. Microbiol.">
        <title>Inconstantimicrobium mannanitabidum sp. nov., a novel member of the family Clostridiaceae isolated from anoxic soil under the treatment of reductive soil disinfestation.</title>
        <authorList>
            <person name="Ueki A."/>
            <person name="Tonouchi A."/>
            <person name="Honma S."/>
            <person name="Kaku N."/>
            <person name="Ueki K."/>
        </authorList>
    </citation>
    <scope>NUCLEOTIDE SEQUENCE</scope>
    <source>
        <strain evidence="1">TW13</strain>
    </source>
</reference>
<keyword evidence="2" id="KW-1185">Reference proteome</keyword>
<proteinExistence type="predicted"/>
<sequence length="406" mass="46646">MVILQNDIIIKILKNIKNFSKGKKYILISIIFCLVCFVSAFVFKSVQYKTYINNLKTALEKNDISSLNYSINNPPTILFMKNGLNNNNDLNNLYKNHLDDLLNKYKNNLLSEENYLANLVKLKTAVNMPKDLLNSYFNKSTKYNESNKKYVEANNLLNKKDYKQAYKLFSEVLPMSDNYSDAVSKIQQCSKYIKTSVFEEVDKLISKNLFDDAETTLEKNSVYFALNDDNDKKLNEIQKKKEDYFKNLDSKPTTSLSATNIPNLSDINIKSINNFNIASKSKYLIYASLDEQKVYVLAGYSKSWNILKSFPCASGIPSQPTPKGVFKIGMRGDWFFADQYNEGAKYWLAFSGANYLFHSEPYDRTAENILDKTMGKPASHGCIRLETKNAYWLYSNIPDNTEVIIN</sequence>
<organism evidence="1 2">
    <name type="scientific">Inconstantimicrobium mannanitabidum</name>
    <dbReference type="NCBI Taxonomy" id="1604901"/>
    <lineage>
        <taxon>Bacteria</taxon>
        <taxon>Bacillati</taxon>
        <taxon>Bacillota</taxon>
        <taxon>Clostridia</taxon>
        <taxon>Eubacteriales</taxon>
        <taxon>Clostridiaceae</taxon>
        <taxon>Inconstantimicrobium</taxon>
    </lineage>
</organism>
<comment type="caution">
    <text evidence="1">The sequence shown here is derived from an EMBL/GenBank/DDBJ whole genome shotgun (WGS) entry which is preliminary data.</text>
</comment>
<accession>A0ACB5RH63</accession>
<gene>
    <name evidence="1" type="ORF">rsdtw13_36760</name>
</gene>